<evidence type="ECO:0000259" key="6">
    <source>
        <dbReference type="PROSITE" id="PS50126"/>
    </source>
</evidence>
<dbReference type="NCBIfam" id="NF008805">
    <property type="entry name" value="PRK11824.1"/>
    <property type="match status" value="1"/>
</dbReference>
<evidence type="ECO:0000313" key="8">
    <source>
        <dbReference type="Proteomes" id="UP000177941"/>
    </source>
</evidence>
<dbReference type="NCBIfam" id="TIGR03591">
    <property type="entry name" value="polynuc_phos"/>
    <property type="match status" value="1"/>
</dbReference>
<dbReference type="InterPro" id="IPR001247">
    <property type="entry name" value="ExoRNase_PH_dom1"/>
</dbReference>
<evidence type="ECO:0000256" key="2">
    <source>
        <dbReference type="ARBA" id="ARBA00022679"/>
    </source>
</evidence>
<dbReference type="Gene3D" id="3.30.1370.10">
    <property type="entry name" value="K Homology domain, type 1"/>
    <property type="match status" value="1"/>
</dbReference>
<dbReference type="InterPro" id="IPR004088">
    <property type="entry name" value="KH_dom_type_1"/>
</dbReference>
<dbReference type="GO" id="GO:0004654">
    <property type="term" value="F:polyribonucleotide nucleotidyltransferase activity"/>
    <property type="evidence" value="ECO:0007669"/>
    <property type="project" value="UniProtKB-UniRule"/>
</dbReference>
<dbReference type="CDD" id="cd11363">
    <property type="entry name" value="RNase_PH_PNPase_1"/>
    <property type="match status" value="1"/>
</dbReference>
<dbReference type="PANTHER" id="PTHR11252:SF0">
    <property type="entry name" value="POLYRIBONUCLEOTIDE NUCLEOTIDYLTRANSFERASE 1, MITOCHONDRIAL"/>
    <property type="match status" value="1"/>
</dbReference>
<evidence type="ECO:0000313" key="7">
    <source>
        <dbReference type="EMBL" id="OGY37254.1"/>
    </source>
</evidence>
<dbReference type="InterPro" id="IPR003029">
    <property type="entry name" value="S1_domain"/>
</dbReference>
<name>A0A1G1XBB7_9BACT</name>
<dbReference type="SUPFAM" id="SSF46915">
    <property type="entry name" value="Polynucleotide phosphorylase/guanosine pentaphosphate synthase (PNPase/GPSI), domain 3"/>
    <property type="match status" value="1"/>
</dbReference>
<comment type="subcellular location">
    <subcellularLocation>
        <location evidence="5">Cytoplasm</location>
    </subcellularLocation>
</comment>
<dbReference type="Pfam" id="PF03725">
    <property type="entry name" value="RNase_PH_C"/>
    <property type="match status" value="2"/>
</dbReference>
<dbReference type="SUPFAM" id="SSF54791">
    <property type="entry name" value="Eukaryotic type KH-domain (KH-domain type I)"/>
    <property type="match status" value="1"/>
</dbReference>
<dbReference type="PROSITE" id="PS50126">
    <property type="entry name" value="S1"/>
    <property type="match status" value="1"/>
</dbReference>
<evidence type="ECO:0000256" key="1">
    <source>
        <dbReference type="ARBA" id="ARBA00007404"/>
    </source>
</evidence>
<dbReference type="InterPro" id="IPR036612">
    <property type="entry name" value="KH_dom_type_1_sf"/>
</dbReference>
<dbReference type="InterPro" id="IPR036345">
    <property type="entry name" value="ExoRNase_PH_dom2_sf"/>
</dbReference>
<evidence type="ECO:0000256" key="5">
    <source>
        <dbReference type="HAMAP-Rule" id="MF_01595"/>
    </source>
</evidence>
<dbReference type="Pfam" id="PF00575">
    <property type="entry name" value="S1"/>
    <property type="match status" value="1"/>
</dbReference>
<feature type="domain" description="S1 motif" evidence="6">
    <location>
        <begin position="628"/>
        <end position="696"/>
    </location>
</feature>
<dbReference type="FunFam" id="2.40.50.140:FF:000189">
    <property type="entry name" value="Polyribonucleotide nucleotidyltransferase, putative"/>
    <property type="match status" value="1"/>
</dbReference>
<dbReference type="PIRSF" id="PIRSF005499">
    <property type="entry name" value="PNPase"/>
    <property type="match status" value="1"/>
</dbReference>
<protein>
    <recommendedName>
        <fullName evidence="5">Polyribonucleotide nucleotidyltransferase</fullName>
        <ecNumber evidence="5">2.7.7.8</ecNumber>
    </recommendedName>
    <alternativeName>
        <fullName evidence="5">Polynucleotide phosphorylase</fullName>
        <shortName evidence="5">PNPase</shortName>
    </alternativeName>
</protein>
<keyword evidence="5" id="KW-0963">Cytoplasm</keyword>
<comment type="caution">
    <text evidence="7">The sequence shown here is derived from an EMBL/GenBank/DDBJ whole genome shotgun (WGS) entry which is preliminary data.</text>
</comment>
<proteinExistence type="inferred from homology"/>
<dbReference type="GO" id="GO:0000175">
    <property type="term" value="F:3'-5'-RNA exonuclease activity"/>
    <property type="evidence" value="ECO:0007669"/>
    <property type="project" value="TreeGrafter"/>
</dbReference>
<gene>
    <name evidence="5" type="primary">pnp</name>
    <name evidence="7" type="ORF">A3E36_01035</name>
</gene>
<dbReference type="PANTHER" id="PTHR11252">
    <property type="entry name" value="POLYRIBONUCLEOTIDE NUCLEOTIDYLTRANSFERASE"/>
    <property type="match status" value="1"/>
</dbReference>
<dbReference type="InterPro" id="IPR020568">
    <property type="entry name" value="Ribosomal_Su5_D2-typ_SF"/>
</dbReference>
<keyword evidence="4 5" id="KW-0694">RNA-binding</keyword>
<dbReference type="Proteomes" id="UP000177941">
    <property type="component" value="Unassembled WGS sequence"/>
</dbReference>
<dbReference type="GO" id="GO:0006396">
    <property type="term" value="P:RNA processing"/>
    <property type="evidence" value="ECO:0007669"/>
    <property type="project" value="InterPro"/>
</dbReference>
<dbReference type="CDD" id="cd11364">
    <property type="entry name" value="RNase_PH_PNPase_2"/>
    <property type="match status" value="1"/>
</dbReference>
<dbReference type="InterPro" id="IPR015847">
    <property type="entry name" value="ExoRNase_PH_dom2"/>
</dbReference>
<comment type="function">
    <text evidence="5">Involved in mRNA degradation. Catalyzes the phosphorolysis of single-stranded polyribonucleotides processively in the 3'- to 5'-direction.</text>
</comment>
<dbReference type="SMART" id="SM00316">
    <property type="entry name" value="S1"/>
    <property type="match status" value="1"/>
</dbReference>
<dbReference type="InterPro" id="IPR027408">
    <property type="entry name" value="PNPase/RNase_PH_dom_sf"/>
</dbReference>
<dbReference type="SUPFAM" id="SSF54211">
    <property type="entry name" value="Ribosomal protein S5 domain 2-like"/>
    <property type="match status" value="2"/>
</dbReference>
<dbReference type="GO" id="GO:0006402">
    <property type="term" value="P:mRNA catabolic process"/>
    <property type="evidence" value="ECO:0007669"/>
    <property type="project" value="UniProtKB-UniRule"/>
</dbReference>
<accession>A0A1G1XBB7</accession>
<dbReference type="EC" id="2.7.7.8" evidence="5"/>
<dbReference type="PROSITE" id="PS50084">
    <property type="entry name" value="KH_TYPE_1"/>
    <property type="match status" value="1"/>
</dbReference>
<dbReference type="Pfam" id="PF00013">
    <property type="entry name" value="KH_1"/>
    <property type="match status" value="1"/>
</dbReference>
<dbReference type="CDD" id="cd04472">
    <property type="entry name" value="S1_PNPase"/>
    <property type="match status" value="1"/>
</dbReference>
<keyword evidence="5" id="KW-0460">Magnesium</keyword>
<organism evidence="7 8">
    <name type="scientific">Candidatus Andersenbacteria bacterium RIFCSPHIGHO2_12_FULL_45_11b</name>
    <dbReference type="NCBI Taxonomy" id="1797282"/>
    <lineage>
        <taxon>Bacteria</taxon>
        <taxon>Candidatus Anderseniibacteriota</taxon>
    </lineage>
</organism>
<dbReference type="HAMAP" id="MF_01595">
    <property type="entry name" value="PNPase"/>
    <property type="match status" value="1"/>
</dbReference>
<comment type="similarity">
    <text evidence="1 5">Belongs to the polyribonucleotide nucleotidyltransferase family.</text>
</comment>
<dbReference type="GO" id="GO:0005829">
    <property type="term" value="C:cytosol"/>
    <property type="evidence" value="ECO:0007669"/>
    <property type="project" value="TreeGrafter"/>
</dbReference>
<dbReference type="SMART" id="SM00322">
    <property type="entry name" value="KH"/>
    <property type="match status" value="1"/>
</dbReference>
<feature type="binding site" evidence="5">
    <location>
        <position position="498"/>
    </location>
    <ligand>
        <name>Mg(2+)</name>
        <dbReference type="ChEBI" id="CHEBI:18420"/>
    </ligand>
</feature>
<comment type="cofactor">
    <cofactor evidence="5">
        <name>Mg(2+)</name>
        <dbReference type="ChEBI" id="CHEBI:18420"/>
    </cofactor>
</comment>
<keyword evidence="2 5" id="KW-0808">Transferase</keyword>
<dbReference type="AlphaFoldDB" id="A0A1G1XBB7"/>
<dbReference type="SUPFAM" id="SSF55666">
    <property type="entry name" value="Ribonuclease PH domain 2-like"/>
    <property type="match status" value="2"/>
</dbReference>
<feature type="binding site" evidence="5">
    <location>
        <position position="492"/>
    </location>
    <ligand>
        <name>Mg(2+)</name>
        <dbReference type="ChEBI" id="CHEBI:18420"/>
    </ligand>
</feature>
<dbReference type="FunFam" id="3.30.1370.10:FF:000001">
    <property type="entry name" value="Polyribonucleotide nucleotidyltransferase"/>
    <property type="match status" value="1"/>
</dbReference>
<keyword evidence="5" id="KW-0479">Metal-binding</keyword>
<dbReference type="Gene3D" id="3.30.230.70">
    <property type="entry name" value="GHMP Kinase, N-terminal domain"/>
    <property type="match status" value="2"/>
</dbReference>
<evidence type="ECO:0000256" key="3">
    <source>
        <dbReference type="ARBA" id="ARBA00022695"/>
    </source>
</evidence>
<dbReference type="GO" id="GO:0003723">
    <property type="term" value="F:RNA binding"/>
    <property type="evidence" value="ECO:0007669"/>
    <property type="project" value="UniProtKB-UniRule"/>
</dbReference>
<dbReference type="EMBL" id="MHHS01000015">
    <property type="protein sequence ID" value="OGY37254.1"/>
    <property type="molecule type" value="Genomic_DNA"/>
</dbReference>
<dbReference type="FunFam" id="3.30.230.70:FF:000001">
    <property type="entry name" value="Polyribonucleotide nucleotidyltransferase"/>
    <property type="match status" value="1"/>
</dbReference>
<dbReference type="InterPro" id="IPR012162">
    <property type="entry name" value="PNPase"/>
</dbReference>
<reference evidence="7 8" key="1">
    <citation type="journal article" date="2016" name="Nat. Commun.">
        <title>Thousands of microbial genomes shed light on interconnected biogeochemical processes in an aquifer system.</title>
        <authorList>
            <person name="Anantharaman K."/>
            <person name="Brown C.T."/>
            <person name="Hug L.A."/>
            <person name="Sharon I."/>
            <person name="Castelle C.J."/>
            <person name="Probst A.J."/>
            <person name="Thomas B.C."/>
            <person name="Singh A."/>
            <person name="Wilkins M.J."/>
            <person name="Karaoz U."/>
            <person name="Brodie E.L."/>
            <person name="Williams K.H."/>
            <person name="Hubbard S.S."/>
            <person name="Banfield J.F."/>
        </authorList>
    </citation>
    <scope>NUCLEOTIDE SEQUENCE [LARGE SCALE GENOMIC DNA]</scope>
</reference>
<dbReference type="Pfam" id="PF01138">
    <property type="entry name" value="RNase_PH"/>
    <property type="match status" value="2"/>
</dbReference>
<dbReference type="CDD" id="cd02393">
    <property type="entry name" value="KH-I_PNPase"/>
    <property type="match status" value="1"/>
</dbReference>
<comment type="catalytic activity">
    <reaction evidence="5">
        <text>RNA(n+1) + phosphate = RNA(n) + a ribonucleoside 5'-diphosphate</text>
        <dbReference type="Rhea" id="RHEA:22096"/>
        <dbReference type="Rhea" id="RHEA-COMP:14527"/>
        <dbReference type="Rhea" id="RHEA-COMP:17342"/>
        <dbReference type="ChEBI" id="CHEBI:43474"/>
        <dbReference type="ChEBI" id="CHEBI:57930"/>
        <dbReference type="ChEBI" id="CHEBI:140395"/>
        <dbReference type="EC" id="2.7.7.8"/>
    </reaction>
</comment>
<dbReference type="InterPro" id="IPR036456">
    <property type="entry name" value="PNPase_PH_RNA-bd_sf"/>
</dbReference>
<evidence type="ECO:0000256" key="4">
    <source>
        <dbReference type="ARBA" id="ARBA00022884"/>
    </source>
</evidence>
<dbReference type="Gene3D" id="2.40.50.140">
    <property type="entry name" value="Nucleic acid-binding proteins"/>
    <property type="match status" value="1"/>
</dbReference>
<dbReference type="InterPro" id="IPR012340">
    <property type="entry name" value="NA-bd_OB-fold"/>
</dbReference>
<dbReference type="SUPFAM" id="SSF50249">
    <property type="entry name" value="Nucleic acid-binding proteins"/>
    <property type="match status" value="1"/>
</dbReference>
<keyword evidence="3 5" id="KW-0548">Nucleotidyltransferase</keyword>
<dbReference type="InterPro" id="IPR004087">
    <property type="entry name" value="KH_dom"/>
</dbReference>
<sequence length="700" mass="75623">MNSELKIEVSGIVGTQEMNISTGELARQAHGSVVVQYGETIVLGTATMGKPMSPDADFLPLLVEYDEKFYAAGKIKGSRFMKREGKPHDDAILTARLIDRSIRPLFPKGMINDVQVVLTVLSYDGVNDPDVLAMIAACGALMTSGIPWEGPLGATRVGIIEGVYVINPTMEQRAKSTLDLLLAGTSKDISMLEAGAMEIPESAVLDAVEAGQKGIGSVVTLLSQLQEKVGVAAREGIYAKKNEEHIARIEGLCVPLLRSKLALSKGKDDIAQAERDTVAGVLEQLSEAEKEEISEHEVRSIIHIAHGKVTRDRVLEEDARSDGRALNQVRPITVNAGILPRAHGTGLFRRGDTQVLTALTLGGPDDALIVDTIRSEAKKRYIHYYNFPAFSVGEIRPSRGPGRREIGHGALAERALVAVLPEYEHWPYTMLLVSEVLESNGSSSMASVCGSSLALMDAGVPIARPVAGIAMGLMSDGKTTYKVITDIAGMEDEKGDMDFKVAGTEIGITALQMDIKVTGLTRDILSRALEQARDARIHILGEMNKVLDKPRAELSKYAPRIHTMRISVEKIGDLIGPKGKNINEIIDQTGASISVEDDGLVSIVTNDGNAMELAKKMVHDLTREIKAGDRFEGKVVRIMDFGAFVQLLPNVDGLVHISQFRDERVESVSDVVQIGDVISVVVLEVDALGRINLSHKAAKK</sequence>
<dbReference type="GO" id="GO:0000287">
    <property type="term" value="F:magnesium ion binding"/>
    <property type="evidence" value="ECO:0007669"/>
    <property type="project" value="UniProtKB-UniRule"/>
</dbReference>